<dbReference type="Pfam" id="PF00725">
    <property type="entry name" value="3HCDH"/>
    <property type="match status" value="1"/>
</dbReference>
<dbReference type="GO" id="GO:0006631">
    <property type="term" value="P:fatty acid metabolic process"/>
    <property type="evidence" value="ECO:0007669"/>
    <property type="project" value="InterPro"/>
</dbReference>
<accession>Q07LN9</accession>
<protein>
    <recommendedName>
        <fullName evidence="1">3-hydroxyacyl-CoA dehydrogenase C-terminal domain-containing protein</fullName>
    </recommendedName>
</protein>
<dbReference type="Gene3D" id="1.10.1040.10">
    <property type="entry name" value="N-(1-d-carboxylethyl)-l-norvaline Dehydrogenase, domain 2"/>
    <property type="match status" value="1"/>
</dbReference>
<dbReference type="eggNOG" id="COG1250">
    <property type="taxonomic scope" value="Bacteria"/>
</dbReference>
<dbReference type="InterPro" id="IPR013328">
    <property type="entry name" value="6PGD_dom2"/>
</dbReference>
<dbReference type="EMBL" id="CP000463">
    <property type="protein sequence ID" value="ABJ07145.1"/>
    <property type="molecule type" value="Genomic_DNA"/>
</dbReference>
<dbReference type="HOGENOM" id="CLU_2303837_0_0_5"/>
<name>Q07LN9_RHOP5</name>
<dbReference type="STRING" id="316055.RPE_3210"/>
<reference evidence="2" key="1">
    <citation type="submission" date="2006-09" db="EMBL/GenBank/DDBJ databases">
        <title>Complete sequence of Rhodopseudomonas palustris BisA53.</title>
        <authorList>
            <consortium name="US DOE Joint Genome Institute"/>
            <person name="Copeland A."/>
            <person name="Lucas S."/>
            <person name="Lapidus A."/>
            <person name="Barry K."/>
            <person name="Detter J.C."/>
            <person name="Glavina del Rio T."/>
            <person name="Hammon N."/>
            <person name="Israni S."/>
            <person name="Dalin E."/>
            <person name="Tice H."/>
            <person name="Pitluck S."/>
            <person name="Chain P."/>
            <person name="Malfatti S."/>
            <person name="Shin M."/>
            <person name="Vergez L."/>
            <person name="Schmutz J."/>
            <person name="Larimer F."/>
            <person name="Land M."/>
            <person name="Hauser L."/>
            <person name="Pelletier D.A."/>
            <person name="Kyrpides N."/>
            <person name="Kim E."/>
            <person name="Harwood C.S."/>
            <person name="Oda Y."/>
            <person name="Richardson P."/>
        </authorList>
    </citation>
    <scope>NUCLEOTIDE SEQUENCE [LARGE SCALE GENOMIC DNA]</scope>
    <source>
        <strain evidence="2">BisA53</strain>
    </source>
</reference>
<proteinExistence type="predicted"/>
<sequence length="100" mass="11383">MRDGLGFRFAERGLLEFIEAGIGDTIYYASRYLAEAPGDSRFEAPAIVSCSMRDGRIGMKTGKGFYRWKDREQETFRRDKMRGLLGMLARIDALRPPALD</sequence>
<evidence type="ECO:0000313" key="2">
    <source>
        <dbReference type="EMBL" id="ABJ07145.1"/>
    </source>
</evidence>
<dbReference type="SUPFAM" id="SSF48179">
    <property type="entry name" value="6-phosphogluconate dehydrogenase C-terminal domain-like"/>
    <property type="match status" value="1"/>
</dbReference>
<dbReference type="AlphaFoldDB" id="Q07LN9"/>
<dbReference type="KEGG" id="rpe:RPE_3210"/>
<evidence type="ECO:0000259" key="1">
    <source>
        <dbReference type="Pfam" id="PF00725"/>
    </source>
</evidence>
<organism evidence="2">
    <name type="scientific">Rhodopseudomonas palustris (strain BisA53)</name>
    <dbReference type="NCBI Taxonomy" id="316055"/>
    <lineage>
        <taxon>Bacteria</taxon>
        <taxon>Pseudomonadati</taxon>
        <taxon>Pseudomonadota</taxon>
        <taxon>Alphaproteobacteria</taxon>
        <taxon>Hyphomicrobiales</taxon>
        <taxon>Nitrobacteraceae</taxon>
        <taxon>Rhodopseudomonas</taxon>
    </lineage>
</organism>
<feature type="domain" description="3-hydroxyacyl-CoA dehydrogenase C-terminal" evidence="1">
    <location>
        <begin position="1"/>
        <end position="68"/>
    </location>
</feature>
<dbReference type="InterPro" id="IPR006108">
    <property type="entry name" value="3HC_DH_C"/>
</dbReference>
<dbReference type="GO" id="GO:0016616">
    <property type="term" value="F:oxidoreductase activity, acting on the CH-OH group of donors, NAD or NADP as acceptor"/>
    <property type="evidence" value="ECO:0007669"/>
    <property type="project" value="InterPro"/>
</dbReference>
<gene>
    <name evidence="2" type="ordered locus">RPE_3210</name>
</gene>
<dbReference type="InterPro" id="IPR008927">
    <property type="entry name" value="6-PGluconate_DH-like_C_sf"/>
</dbReference>